<accession>A0ACC3AE67</accession>
<protein>
    <submittedName>
        <fullName evidence="1">Uncharacterized protein</fullName>
    </submittedName>
</protein>
<dbReference type="Proteomes" id="UP001172386">
    <property type="component" value="Unassembled WGS sequence"/>
</dbReference>
<name>A0ACC3AE67_9EURO</name>
<gene>
    <name evidence="1" type="ORF">H2198_002458</name>
</gene>
<evidence type="ECO:0000313" key="2">
    <source>
        <dbReference type="Proteomes" id="UP001172386"/>
    </source>
</evidence>
<sequence length="180" mass="20355">MATHLNLQQRQIEATREEITTSGPSARYLQARIAVLRDILLSRLEDILALCLAHASKKDNDDGKDEHEAERAPTPPPPSLVDIVDNQLMVDTATNTMIRAIEEFMVLTRTMKELWLFGGLDTLTTDQSEEEKEKARKMKEDEEFVVEGMQEWLQKNGHKLTKTPPNAQPADEGEDEPMGD</sequence>
<reference evidence="1" key="1">
    <citation type="submission" date="2022-10" db="EMBL/GenBank/DDBJ databases">
        <title>Culturing micro-colonial fungi from biological soil crusts in the Mojave desert and describing Neophaeococcomyces mojavensis, and introducing the new genera and species Taxawa tesnikishii.</title>
        <authorList>
            <person name="Kurbessoian T."/>
            <person name="Stajich J.E."/>
        </authorList>
    </citation>
    <scope>NUCLEOTIDE SEQUENCE</scope>
    <source>
        <strain evidence="1">JES_112</strain>
    </source>
</reference>
<keyword evidence="2" id="KW-1185">Reference proteome</keyword>
<dbReference type="EMBL" id="JAPDRQ010000030">
    <property type="protein sequence ID" value="KAJ9660522.1"/>
    <property type="molecule type" value="Genomic_DNA"/>
</dbReference>
<comment type="caution">
    <text evidence="1">The sequence shown here is derived from an EMBL/GenBank/DDBJ whole genome shotgun (WGS) entry which is preliminary data.</text>
</comment>
<organism evidence="1 2">
    <name type="scientific">Neophaeococcomyces mojaviensis</name>
    <dbReference type="NCBI Taxonomy" id="3383035"/>
    <lineage>
        <taxon>Eukaryota</taxon>
        <taxon>Fungi</taxon>
        <taxon>Dikarya</taxon>
        <taxon>Ascomycota</taxon>
        <taxon>Pezizomycotina</taxon>
        <taxon>Eurotiomycetes</taxon>
        <taxon>Chaetothyriomycetidae</taxon>
        <taxon>Chaetothyriales</taxon>
        <taxon>Chaetothyriales incertae sedis</taxon>
        <taxon>Neophaeococcomyces</taxon>
    </lineage>
</organism>
<proteinExistence type="predicted"/>
<evidence type="ECO:0000313" key="1">
    <source>
        <dbReference type="EMBL" id="KAJ9660522.1"/>
    </source>
</evidence>